<reference evidence="9" key="1">
    <citation type="submission" date="2020-10" db="EMBL/GenBank/DDBJ databases">
        <authorList>
            <person name="Kusch S."/>
        </authorList>
    </citation>
    <scope>NUCLEOTIDE SEQUENCE</scope>
    <source>
        <strain evidence="9">SwB9</strain>
    </source>
</reference>
<feature type="domain" description="Abscisic acid G-protein coupled receptor-like" evidence="7">
    <location>
        <begin position="341"/>
        <end position="525"/>
    </location>
</feature>
<dbReference type="InterPro" id="IPR022535">
    <property type="entry name" value="Golgi_pH-regulator_cons_dom"/>
</dbReference>
<feature type="region of interest" description="Disordered" evidence="5">
    <location>
        <begin position="71"/>
        <end position="91"/>
    </location>
</feature>
<accession>A0A8H2VMA1</accession>
<dbReference type="AlphaFoldDB" id="A0A8H2VMA1"/>
<dbReference type="OrthoDB" id="264392at2759"/>
<dbReference type="Pfam" id="PF12430">
    <property type="entry name" value="ABA_GPCR"/>
    <property type="match status" value="1"/>
</dbReference>
<dbReference type="PANTHER" id="PTHR15948:SF0">
    <property type="entry name" value="GOLGI PH REGULATOR A-RELATED"/>
    <property type="match status" value="1"/>
</dbReference>
<keyword evidence="10" id="KW-1185">Reference proteome</keyword>
<feature type="transmembrane region" description="Helical" evidence="6">
    <location>
        <begin position="350"/>
        <end position="368"/>
    </location>
</feature>
<keyword evidence="2 6" id="KW-0812">Transmembrane</keyword>
<evidence type="ECO:0000256" key="4">
    <source>
        <dbReference type="ARBA" id="ARBA00023136"/>
    </source>
</evidence>
<feature type="transmembrane region" description="Helical" evidence="6">
    <location>
        <begin position="172"/>
        <end position="192"/>
    </location>
</feature>
<name>A0A8H2VMA1_9HELO</name>
<feature type="domain" description="Golgi pH regulator conserved" evidence="8">
    <location>
        <begin position="211"/>
        <end position="277"/>
    </location>
</feature>
<evidence type="ECO:0000256" key="3">
    <source>
        <dbReference type="ARBA" id="ARBA00022989"/>
    </source>
</evidence>
<feature type="transmembrane region" description="Helical" evidence="6">
    <location>
        <begin position="457"/>
        <end position="476"/>
    </location>
</feature>
<organism evidence="9 10">
    <name type="scientific">Sclerotinia trifoliorum</name>
    <dbReference type="NCBI Taxonomy" id="28548"/>
    <lineage>
        <taxon>Eukaryota</taxon>
        <taxon>Fungi</taxon>
        <taxon>Dikarya</taxon>
        <taxon>Ascomycota</taxon>
        <taxon>Pezizomycotina</taxon>
        <taxon>Leotiomycetes</taxon>
        <taxon>Helotiales</taxon>
        <taxon>Sclerotiniaceae</taxon>
        <taxon>Sclerotinia</taxon>
    </lineage>
</organism>
<keyword evidence="4 6" id="KW-0472">Membrane</keyword>
<evidence type="ECO:0000313" key="10">
    <source>
        <dbReference type="Proteomes" id="UP000624404"/>
    </source>
</evidence>
<dbReference type="InterPro" id="IPR025969">
    <property type="entry name" value="ABA_GPCR_dom"/>
</dbReference>
<feature type="transmembrane region" description="Helical" evidence="6">
    <location>
        <begin position="135"/>
        <end position="160"/>
    </location>
</feature>
<sequence>MPILPDDKCDDACVMPGHQNRSLSSASLSTLAFSSIPLILTFLVVSLVVLQKLFPLVAGLQQPKEDQLHYLPSNAPPSLRQSHKEHGQKTGRRKAIAISFSTTIALATVLAELILCEISNYLNPAARAFALKITVPTLLFLLVVLIPLLELQSIITGLGWTFTASKKGGFSIIAWLLQAVGFTIWLMGFWWLGKGIPGTYIHTMASVPGKGLSEACLDRVGIIGISLMALLSGFAAVSAPWQTFGAKPKPVSEADIARKQAGLDATNDMLAAKRSRLRALQRKVNDHPAEGFMTKVIGSIRGNADVQELKSLELEISGLSSMSLGLSTSLSMLQNRYASRQRSSSPLGKIIFTPISYAFSLYCIYRIGTTTLAVFRRLTSPADPSFFSSSTTDPVNRILSLFAKHVNPTIDQLAWSRQISFILSAVILFASFNSVLQTFHMLTKICPSLLYQAQANMALILAQISAMFVISNALLMRSNLPSEMKSVVSDALGSPLEPGFVDTWFEGWFLVASLGTAVGIFVGKKIGGGSGSDWDDEYEGDLELGQKQS</sequence>
<evidence type="ECO:0000259" key="7">
    <source>
        <dbReference type="Pfam" id="PF12430"/>
    </source>
</evidence>
<dbReference type="Pfam" id="PF12537">
    <property type="entry name" value="GPHR_N"/>
    <property type="match status" value="1"/>
</dbReference>
<comment type="subcellular location">
    <subcellularLocation>
        <location evidence="1">Membrane</location>
        <topology evidence="1">Multi-pass membrane protein</topology>
    </subcellularLocation>
</comment>
<comment type="caution">
    <text evidence="9">The sequence shown here is derived from an EMBL/GenBank/DDBJ whole genome shotgun (WGS) entry which is preliminary data.</text>
</comment>
<feature type="transmembrane region" description="Helical" evidence="6">
    <location>
        <begin position="31"/>
        <end position="50"/>
    </location>
</feature>
<keyword evidence="3 6" id="KW-1133">Transmembrane helix</keyword>
<dbReference type="InterPro" id="IPR015672">
    <property type="entry name" value="GPHR/GTG"/>
</dbReference>
<feature type="transmembrane region" description="Helical" evidence="6">
    <location>
        <begin position="504"/>
        <end position="522"/>
    </location>
</feature>
<dbReference type="PANTHER" id="PTHR15948">
    <property type="entry name" value="G-PROTEIN COUPLED RECEPTOR 89-RELATED"/>
    <property type="match status" value="1"/>
</dbReference>
<proteinExistence type="predicted"/>
<gene>
    <name evidence="9" type="ORF">SCLTRI_LOCUS584</name>
</gene>
<evidence type="ECO:0000256" key="6">
    <source>
        <dbReference type="SAM" id="Phobius"/>
    </source>
</evidence>
<feature type="transmembrane region" description="Helical" evidence="6">
    <location>
        <begin position="418"/>
        <end position="436"/>
    </location>
</feature>
<protein>
    <submittedName>
        <fullName evidence="9">9e3f1e4e-bf50-46b3-a37a-0beb3faba3da</fullName>
    </submittedName>
</protein>
<dbReference type="GO" id="GO:0016020">
    <property type="term" value="C:membrane"/>
    <property type="evidence" value="ECO:0007669"/>
    <property type="project" value="UniProtKB-SubCell"/>
</dbReference>
<evidence type="ECO:0000256" key="5">
    <source>
        <dbReference type="SAM" id="MobiDB-lite"/>
    </source>
</evidence>
<dbReference type="Proteomes" id="UP000624404">
    <property type="component" value="Unassembled WGS sequence"/>
</dbReference>
<feature type="transmembrane region" description="Helical" evidence="6">
    <location>
        <begin position="95"/>
        <end position="115"/>
    </location>
</feature>
<evidence type="ECO:0000259" key="8">
    <source>
        <dbReference type="Pfam" id="PF12537"/>
    </source>
</evidence>
<evidence type="ECO:0000256" key="1">
    <source>
        <dbReference type="ARBA" id="ARBA00004141"/>
    </source>
</evidence>
<evidence type="ECO:0000313" key="9">
    <source>
        <dbReference type="EMBL" id="CAD6439944.1"/>
    </source>
</evidence>
<evidence type="ECO:0000256" key="2">
    <source>
        <dbReference type="ARBA" id="ARBA00022692"/>
    </source>
</evidence>
<feature type="transmembrane region" description="Helical" evidence="6">
    <location>
        <begin position="220"/>
        <end position="239"/>
    </location>
</feature>
<dbReference type="EMBL" id="CAJHIA010000002">
    <property type="protein sequence ID" value="CAD6439944.1"/>
    <property type="molecule type" value="Genomic_DNA"/>
</dbReference>